<feature type="transmembrane region" description="Helical" evidence="1">
    <location>
        <begin position="98"/>
        <end position="116"/>
    </location>
</feature>
<feature type="transmembrane region" description="Helical" evidence="1">
    <location>
        <begin position="38"/>
        <end position="57"/>
    </location>
</feature>
<dbReference type="EMBL" id="DSUH01000271">
    <property type="protein sequence ID" value="HGU33547.1"/>
    <property type="molecule type" value="Genomic_DNA"/>
</dbReference>
<name>A0A7C4RT95_9BACT</name>
<accession>A0A7C4RT95</accession>
<keyword evidence="1" id="KW-1133">Transmembrane helix</keyword>
<feature type="transmembrane region" description="Helical" evidence="1">
    <location>
        <begin position="12"/>
        <end position="32"/>
    </location>
</feature>
<organism evidence="2">
    <name type="scientific">Desulfatirhabdium butyrativorans</name>
    <dbReference type="NCBI Taxonomy" id="340467"/>
    <lineage>
        <taxon>Bacteria</taxon>
        <taxon>Pseudomonadati</taxon>
        <taxon>Thermodesulfobacteriota</taxon>
        <taxon>Desulfobacteria</taxon>
        <taxon>Desulfobacterales</taxon>
        <taxon>Desulfatirhabdiaceae</taxon>
        <taxon>Desulfatirhabdium</taxon>
    </lineage>
</organism>
<gene>
    <name evidence="2" type="ORF">ENS29_11895</name>
</gene>
<comment type="caution">
    <text evidence="2">The sequence shown here is derived from an EMBL/GenBank/DDBJ whole genome shotgun (WGS) entry which is preliminary data.</text>
</comment>
<dbReference type="AlphaFoldDB" id="A0A7C4RT95"/>
<feature type="transmembrane region" description="Helical" evidence="1">
    <location>
        <begin position="69"/>
        <end position="86"/>
    </location>
</feature>
<reference evidence="2" key="1">
    <citation type="journal article" date="2020" name="mSystems">
        <title>Genome- and Community-Level Interaction Insights into Carbon Utilization and Element Cycling Functions of Hydrothermarchaeota in Hydrothermal Sediment.</title>
        <authorList>
            <person name="Zhou Z."/>
            <person name="Liu Y."/>
            <person name="Xu W."/>
            <person name="Pan J."/>
            <person name="Luo Z.H."/>
            <person name="Li M."/>
        </authorList>
    </citation>
    <scope>NUCLEOTIDE SEQUENCE [LARGE SCALE GENOMIC DNA]</scope>
    <source>
        <strain evidence="2">SpSt-477</strain>
    </source>
</reference>
<sequence>MSTDRRGEKLGWSLGWMGGFIWVLALVVVFLFQQKVLAGLGGILLIGVAVFAVHQLAPWRHPNTVYWKLMLGPYLVFFLSMVWAVFSFGGTETLDLNWWNFLWIVPTLGPFGILGNRKWKDGESKRE</sequence>
<keyword evidence="1" id="KW-0812">Transmembrane</keyword>
<protein>
    <submittedName>
        <fullName evidence="2">Uncharacterized protein</fullName>
    </submittedName>
</protein>
<evidence type="ECO:0000313" key="2">
    <source>
        <dbReference type="EMBL" id="HGU33547.1"/>
    </source>
</evidence>
<proteinExistence type="predicted"/>
<keyword evidence="1" id="KW-0472">Membrane</keyword>
<evidence type="ECO:0000256" key="1">
    <source>
        <dbReference type="SAM" id="Phobius"/>
    </source>
</evidence>